<evidence type="ECO:0008006" key="5">
    <source>
        <dbReference type="Google" id="ProtNLM"/>
    </source>
</evidence>
<name>A0A5C5FXC4_9BASI</name>
<feature type="compositionally biased region" description="Low complexity" evidence="1">
    <location>
        <begin position="204"/>
        <end position="223"/>
    </location>
</feature>
<accession>A0A5C5FXC4</accession>
<protein>
    <recommendedName>
        <fullName evidence="5">Ser-Thr-rich glycosyl-phosphatidyl-inositol-anchored membrane family-domain-containing protein</fullName>
    </recommendedName>
</protein>
<evidence type="ECO:0000256" key="2">
    <source>
        <dbReference type="SAM" id="SignalP"/>
    </source>
</evidence>
<feature type="signal peptide" evidence="2">
    <location>
        <begin position="1"/>
        <end position="17"/>
    </location>
</feature>
<dbReference type="OrthoDB" id="2339190at2759"/>
<keyword evidence="2" id="KW-0732">Signal</keyword>
<feature type="region of interest" description="Disordered" evidence="1">
    <location>
        <begin position="160"/>
        <end position="181"/>
    </location>
</feature>
<evidence type="ECO:0000313" key="4">
    <source>
        <dbReference type="Proteomes" id="UP000311382"/>
    </source>
</evidence>
<feature type="chain" id="PRO_5022668076" description="Ser-Thr-rich glycosyl-phosphatidyl-inositol-anchored membrane family-domain-containing protein" evidence="2">
    <location>
        <begin position="18"/>
        <end position="305"/>
    </location>
</feature>
<keyword evidence="4" id="KW-1185">Reference proteome</keyword>
<evidence type="ECO:0000256" key="1">
    <source>
        <dbReference type="SAM" id="MobiDB-lite"/>
    </source>
</evidence>
<dbReference type="AlphaFoldDB" id="A0A5C5FXC4"/>
<organism evidence="3 4">
    <name type="scientific">Rhodotorula diobovata</name>
    <dbReference type="NCBI Taxonomy" id="5288"/>
    <lineage>
        <taxon>Eukaryota</taxon>
        <taxon>Fungi</taxon>
        <taxon>Dikarya</taxon>
        <taxon>Basidiomycota</taxon>
        <taxon>Pucciniomycotina</taxon>
        <taxon>Microbotryomycetes</taxon>
        <taxon>Sporidiobolales</taxon>
        <taxon>Sporidiobolaceae</taxon>
        <taxon>Rhodotorula</taxon>
    </lineage>
</organism>
<dbReference type="Proteomes" id="UP000311382">
    <property type="component" value="Unassembled WGS sequence"/>
</dbReference>
<sequence length="305" mass="29870">MLVALLALFATAPAALALPVFDAGALERGAVSPLRLAERSAADSNAAASLIAYFPKISSPSKGSVWRAGESLTVSWNSTKPDYPDSQLHKFAAVYLGFLDDSDPSSGYNLDIENPLGNVSFYDGSGTANLPLPADLPTRSTYLVTMGSTNNLSPLFTIEGSSSGSAQSGARSASGSPTSTKAQIEAPAVTVYFPDGDSTVLGGASSTPAAAPTSTSAAAPPSSQETVLRDVAAASSSAVAIEEASSAAQTAASPASSSSASATAPSAVAAAAETTSATSGASGRSLGAGTGAVMAAGALALLAAL</sequence>
<dbReference type="EMBL" id="SOZI01000042">
    <property type="protein sequence ID" value="TNY21523.1"/>
    <property type="molecule type" value="Genomic_DNA"/>
</dbReference>
<reference evidence="3 4" key="1">
    <citation type="submission" date="2019-03" db="EMBL/GenBank/DDBJ databases">
        <title>Rhodosporidium diobovatum UCD-FST 08-225 genome sequencing, assembly, and annotation.</title>
        <authorList>
            <person name="Fakankun I.U."/>
            <person name="Fristensky B."/>
            <person name="Levin D.B."/>
        </authorList>
    </citation>
    <scope>NUCLEOTIDE SEQUENCE [LARGE SCALE GENOMIC DNA]</scope>
    <source>
        <strain evidence="3 4">UCD-FST 08-225</strain>
    </source>
</reference>
<evidence type="ECO:0000313" key="3">
    <source>
        <dbReference type="EMBL" id="TNY21523.1"/>
    </source>
</evidence>
<comment type="caution">
    <text evidence="3">The sequence shown here is derived from an EMBL/GenBank/DDBJ whole genome shotgun (WGS) entry which is preliminary data.</text>
</comment>
<gene>
    <name evidence="3" type="ORF">DMC30DRAFT_199777</name>
</gene>
<dbReference type="STRING" id="5288.A0A5C5FXC4"/>
<feature type="region of interest" description="Disordered" evidence="1">
    <location>
        <begin position="203"/>
        <end position="224"/>
    </location>
</feature>
<feature type="compositionally biased region" description="Low complexity" evidence="1">
    <location>
        <begin position="160"/>
        <end position="176"/>
    </location>
</feature>
<proteinExistence type="predicted"/>